<reference evidence="3 4" key="1">
    <citation type="submission" date="2019-08" db="EMBL/GenBank/DDBJ databases">
        <title>In-depth cultivation of the pig gut microbiome towards novel bacterial diversity and tailored functional studies.</title>
        <authorList>
            <person name="Wylensek D."/>
            <person name="Hitch T.C.A."/>
            <person name="Clavel T."/>
        </authorList>
    </citation>
    <scope>NUCLEOTIDE SEQUENCE [LARGE SCALE GENOMIC DNA]</scope>
    <source>
        <strain evidence="3 4">Med78-601-WT-4W-RMD-3</strain>
    </source>
</reference>
<evidence type="ECO:0000256" key="2">
    <source>
        <dbReference type="SAM" id="MobiDB-lite"/>
    </source>
</evidence>
<dbReference type="GO" id="GO:0019239">
    <property type="term" value="F:deaminase activity"/>
    <property type="evidence" value="ECO:0007669"/>
    <property type="project" value="TreeGrafter"/>
</dbReference>
<dbReference type="Proteomes" id="UP000462760">
    <property type="component" value="Unassembled WGS sequence"/>
</dbReference>
<feature type="compositionally biased region" description="Polar residues" evidence="2">
    <location>
        <begin position="1"/>
        <end position="13"/>
    </location>
</feature>
<evidence type="ECO:0000256" key="1">
    <source>
        <dbReference type="ARBA" id="ARBA00010552"/>
    </source>
</evidence>
<comment type="similarity">
    <text evidence="1">Belongs to the RutC family.</text>
</comment>
<proteinExistence type="inferred from homology"/>
<evidence type="ECO:0000313" key="4">
    <source>
        <dbReference type="Proteomes" id="UP000462760"/>
    </source>
</evidence>
<dbReference type="FunFam" id="3.30.1330.40:FF:000001">
    <property type="entry name" value="L-PSP family endoribonuclease"/>
    <property type="match status" value="1"/>
</dbReference>
<accession>A0A844FGV7</accession>
<dbReference type="EMBL" id="VULR01000006">
    <property type="protein sequence ID" value="MSS43188.1"/>
    <property type="molecule type" value="Genomic_DNA"/>
</dbReference>
<dbReference type="InterPro" id="IPR006175">
    <property type="entry name" value="YjgF/YER057c/UK114"/>
</dbReference>
<dbReference type="PANTHER" id="PTHR11803:SF39">
    <property type="entry name" value="2-IMINOBUTANOATE_2-IMINOPROPANOATE DEAMINASE"/>
    <property type="match status" value="1"/>
</dbReference>
<dbReference type="AlphaFoldDB" id="A0A844FGV7"/>
<dbReference type="CDD" id="cd00448">
    <property type="entry name" value="YjgF_YER057c_UK114_family"/>
    <property type="match status" value="1"/>
</dbReference>
<dbReference type="Gene3D" id="3.30.1330.40">
    <property type="entry name" value="RutC-like"/>
    <property type="match status" value="1"/>
</dbReference>
<protein>
    <submittedName>
        <fullName evidence="3">RidA family protein</fullName>
    </submittedName>
</protein>
<name>A0A844FGV7_9FIRM</name>
<dbReference type="InterPro" id="IPR006056">
    <property type="entry name" value="RidA"/>
</dbReference>
<dbReference type="Pfam" id="PF01042">
    <property type="entry name" value="Ribonuc_L-PSP"/>
    <property type="match status" value="1"/>
</dbReference>
<dbReference type="GO" id="GO:0005829">
    <property type="term" value="C:cytosol"/>
    <property type="evidence" value="ECO:0007669"/>
    <property type="project" value="TreeGrafter"/>
</dbReference>
<organism evidence="3 4">
    <name type="scientific">Anaerosalibacter bizertensis</name>
    <dbReference type="NCBI Taxonomy" id="932217"/>
    <lineage>
        <taxon>Bacteria</taxon>
        <taxon>Bacillati</taxon>
        <taxon>Bacillota</taxon>
        <taxon>Tissierellia</taxon>
        <taxon>Tissierellales</taxon>
        <taxon>Sporanaerobacteraceae</taxon>
        <taxon>Anaerosalibacter</taxon>
    </lineage>
</organism>
<dbReference type="PANTHER" id="PTHR11803">
    <property type="entry name" value="2-IMINOBUTANOATE/2-IMINOPROPANOATE DEAMINASE RIDA"/>
    <property type="match status" value="1"/>
</dbReference>
<sequence length="128" mass="14382">MSNNFKSISTKNAPSPAGPYSQGIITDNYVFTAGQRPQDPITGEIKKDIKDQTYQVIKNIESILKEADCSLKDVVRTTVYLSDIKYFDEMNSVYKEIFSKPFPTRTTIGVQLRGIDIEIDAIALKNNI</sequence>
<dbReference type="RefSeq" id="WP_154483874.1">
    <property type="nucleotide sequence ID" value="NZ_VULR01000006.1"/>
</dbReference>
<comment type="caution">
    <text evidence="3">The sequence shown here is derived from an EMBL/GenBank/DDBJ whole genome shotgun (WGS) entry which is preliminary data.</text>
</comment>
<dbReference type="NCBIfam" id="TIGR00004">
    <property type="entry name" value="Rid family detoxifying hydrolase"/>
    <property type="match status" value="1"/>
</dbReference>
<dbReference type="OrthoDB" id="9803101at2"/>
<dbReference type="InterPro" id="IPR035959">
    <property type="entry name" value="RutC-like_sf"/>
</dbReference>
<gene>
    <name evidence="3" type="ORF">FYJ27_05505</name>
</gene>
<evidence type="ECO:0000313" key="3">
    <source>
        <dbReference type="EMBL" id="MSS43188.1"/>
    </source>
</evidence>
<dbReference type="SUPFAM" id="SSF55298">
    <property type="entry name" value="YjgF-like"/>
    <property type="match status" value="1"/>
</dbReference>
<feature type="region of interest" description="Disordered" evidence="2">
    <location>
        <begin position="1"/>
        <end position="20"/>
    </location>
</feature>